<dbReference type="EMBL" id="JBIMSN010000062">
    <property type="protein sequence ID" value="MFH5230155.1"/>
    <property type="molecule type" value="Genomic_DNA"/>
</dbReference>
<protein>
    <submittedName>
        <fullName evidence="8">Inner membrane protein YhjD</fullName>
    </submittedName>
</protein>
<name>A0ABW7K5P1_9NOCA</name>
<evidence type="ECO:0000256" key="3">
    <source>
        <dbReference type="ARBA" id="ARBA00022692"/>
    </source>
</evidence>
<evidence type="ECO:0000313" key="8">
    <source>
        <dbReference type="EMBL" id="MFH5230155.1"/>
    </source>
</evidence>
<keyword evidence="4 6" id="KW-1133">Transmembrane helix</keyword>
<dbReference type="EMBL" id="JBIMSO010000043">
    <property type="protein sequence ID" value="MFH5208671.1"/>
    <property type="molecule type" value="Genomic_DNA"/>
</dbReference>
<accession>A0ABW7K5P1</accession>
<feature type="transmembrane region" description="Helical" evidence="6">
    <location>
        <begin position="150"/>
        <end position="172"/>
    </location>
</feature>
<gene>
    <name evidence="8" type="primary">yhjD</name>
    <name evidence="7" type="ORF">ACHIPZ_10730</name>
    <name evidence="8" type="ORF">ACHIRB_16450</name>
</gene>
<evidence type="ECO:0000313" key="7">
    <source>
        <dbReference type="EMBL" id="MFH5208671.1"/>
    </source>
</evidence>
<dbReference type="Proteomes" id="UP001609219">
    <property type="component" value="Unassembled WGS sequence"/>
</dbReference>
<keyword evidence="5 6" id="KW-0472">Membrane</keyword>
<keyword evidence="10" id="KW-1185">Reference proteome</keyword>
<dbReference type="InterPro" id="IPR017039">
    <property type="entry name" value="Virul_fac_BrkB"/>
</dbReference>
<dbReference type="Pfam" id="PF03631">
    <property type="entry name" value="Virul_fac_BrkB"/>
    <property type="match status" value="1"/>
</dbReference>
<keyword evidence="2" id="KW-1003">Cell membrane</keyword>
<evidence type="ECO:0000256" key="4">
    <source>
        <dbReference type="ARBA" id="ARBA00022989"/>
    </source>
</evidence>
<dbReference type="Proteomes" id="UP001609175">
    <property type="component" value="Unassembled WGS sequence"/>
</dbReference>
<keyword evidence="3 6" id="KW-0812">Transmembrane</keyword>
<proteinExistence type="predicted"/>
<dbReference type="NCBIfam" id="TIGR00765">
    <property type="entry name" value="yihY_not_rbn"/>
    <property type="match status" value="1"/>
</dbReference>
<evidence type="ECO:0000256" key="6">
    <source>
        <dbReference type="SAM" id="Phobius"/>
    </source>
</evidence>
<evidence type="ECO:0000313" key="9">
    <source>
        <dbReference type="Proteomes" id="UP001609175"/>
    </source>
</evidence>
<evidence type="ECO:0000256" key="2">
    <source>
        <dbReference type="ARBA" id="ARBA00022475"/>
    </source>
</evidence>
<reference evidence="9 10" key="1">
    <citation type="submission" date="2024-10" db="EMBL/GenBank/DDBJ databases">
        <authorList>
            <person name="Riesco R."/>
        </authorList>
    </citation>
    <scope>NUCLEOTIDE SEQUENCE [LARGE SCALE GENOMIC DNA]</scope>
    <source>
        <strain evidence="7 9">NCIMB 15449</strain>
        <strain evidence="8 10">NCIMB 15450</strain>
    </source>
</reference>
<dbReference type="PANTHER" id="PTHR30213:SF1">
    <property type="entry name" value="INNER MEMBRANE PROTEIN YHJD"/>
    <property type="match status" value="1"/>
</dbReference>
<sequence>MSAIPDVKAILKQQRDQRPWLDHLIRAAGRFQQQRGDYYAAGITYFTVLALFPLLMVGFSAAGFVLVGNPDLLETVREKLTENVDGSMGDQLKSLIDQAINSRTGVGVIGLLGALYAGLGWMANLRAALTEQWDQKHEPDNFVKTKIVDLGALIGLALALVVSLGLSAISSGAVGKRLLGLVNLDEVPGVGIVLRVVSIALALLASWAVFVWVIARLPREPVTIKSAMRAALLAAVFFEIFKQIATFYLKSVLGSPAGAAFGPIIGIMVFSFFTARIILFATAWAATADENLAMVAVPPPDPAVISPRVEVRTGPSVAGGIALVGAGALAALGISGARKRR</sequence>
<feature type="transmembrane region" description="Helical" evidence="6">
    <location>
        <begin position="227"/>
        <end position="245"/>
    </location>
</feature>
<feature type="transmembrane region" description="Helical" evidence="6">
    <location>
        <begin position="108"/>
        <end position="129"/>
    </location>
</feature>
<evidence type="ECO:0000313" key="10">
    <source>
        <dbReference type="Proteomes" id="UP001609219"/>
    </source>
</evidence>
<evidence type="ECO:0000256" key="5">
    <source>
        <dbReference type="ARBA" id="ARBA00023136"/>
    </source>
</evidence>
<organism evidence="8 10">
    <name type="scientific">Antrihabitans spumae</name>
    <dbReference type="NCBI Taxonomy" id="3373370"/>
    <lineage>
        <taxon>Bacteria</taxon>
        <taxon>Bacillati</taxon>
        <taxon>Actinomycetota</taxon>
        <taxon>Actinomycetes</taxon>
        <taxon>Mycobacteriales</taxon>
        <taxon>Nocardiaceae</taxon>
        <taxon>Antrihabitans</taxon>
    </lineage>
</organism>
<dbReference type="NCBIfam" id="TIGR00766">
    <property type="entry name" value="inner membrane protein YhjD"/>
    <property type="match status" value="1"/>
</dbReference>
<evidence type="ECO:0000256" key="1">
    <source>
        <dbReference type="ARBA" id="ARBA00004651"/>
    </source>
</evidence>
<feature type="transmembrane region" description="Helical" evidence="6">
    <location>
        <begin position="317"/>
        <end position="337"/>
    </location>
</feature>
<feature type="transmembrane region" description="Helical" evidence="6">
    <location>
        <begin position="192"/>
        <end position="215"/>
    </location>
</feature>
<comment type="subcellular location">
    <subcellularLocation>
        <location evidence="1">Cell membrane</location>
        <topology evidence="1">Multi-pass membrane protein</topology>
    </subcellularLocation>
</comment>
<dbReference type="RefSeq" id="WP_395114178.1">
    <property type="nucleotide sequence ID" value="NZ_JBIMSN010000062.1"/>
</dbReference>
<dbReference type="PANTHER" id="PTHR30213">
    <property type="entry name" value="INNER MEMBRANE PROTEIN YHJD"/>
    <property type="match status" value="1"/>
</dbReference>
<dbReference type="InterPro" id="IPR005274">
    <property type="entry name" value="IM_pro_YhjD"/>
</dbReference>
<feature type="transmembrane region" description="Helical" evidence="6">
    <location>
        <begin position="38"/>
        <end position="67"/>
    </location>
</feature>
<comment type="caution">
    <text evidence="8">The sequence shown here is derived from an EMBL/GenBank/DDBJ whole genome shotgun (WGS) entry which is preliminary data.</text>
</comment>